<evidence type="ECO:0000313" key="1">
    <source>
        <dbReference type="EMBL" id="MEM4990234.1"/>
    </source>
</evidence>
<sequence>MGPGRRQKYCQCLFAEFCRVAQKSGITDYNYPIRPLLGFSPTDEALIQDSLLRHLGG</sequence>
<gene>
    <name evidence="1" type="ORF">V8G57_22780</name>
</gene>
<accession>A0ABU9Q1U2</accession>
<dbReference type="Pfam" id="PF05069">
    <property type="entry name" value="Phage_tail_S"/>
    <property type="match status" value="1"/>
</dbReference>
<dbReference type="EMBL" id="JBANDC010000021">
    <property type="protein sequence ID" value="MEM4990234.1"/>
    <property type="molecule type" value="Genomic_DNA"/>
</dbReference>
<evidence type="ECO:0000313" key="2">
    <source>
        <dbReference type="Proteomes" id="UP001495910"/>
    </source>
</evidence>
<reference evidence="1 2" key="1">
    <citation type="submission" date="2024-02" db="EMBL/GenBank/DDBJ databases">
        <title>Draft genome sequence of Collimonas sp. strain H4R21, an effective mineral-weathering bacterial strain isolated from the beech rhizosphere.</title>
        <authorList>
            <person name="Morin E."/>
            <person name="Uroz S."/>
            <person name="Leveau J.H.J."/>
            <person name="Kumar R."/>
            <person name="Rey M.W."/>
            <person name="Pham J."/>
        </authorList>
    </citation>
    <scope>NUCLEOTIDE SEQUENCE [LARGE SCALE GENOMIC DNA]</scope>
    <source>
        <strain evidence="1 2">H4R21</strain>
    </source>
</reference>
<dbReference type="InterPro" id="IPR006522">
    <property type="entry name" value="Phage_virion_morphogenesis"/>
</dbReference>
<comment type="caution">
    <text evidence="1">The sequence shown here is derived from an EMBL/GenBank/DDBJ whole genome shotgun (WGS) entry which is preliminary data.</text>
</comment>
<name>A0ABU9Q1U2_9BURK</name>
<proteinExistence type="predicted"/>
<dbReference type="RefSeq" id="WP_342831344.1">
    <property type="nucleotide sequence ID" value="NZ_JBANDC010000021.1"/>
</dbReference>
<dbReference type="Proteomes" id="UP001495910">
    <property type="component" value="Unassembled WGS sequence"/>
</dbReference>
<organism evidence="1 2">
    <name type="scientific">Collimonas rhizosphaerae</name>
    <dbReference type="NCBI Taxonomy" id="3126357"/>
    <lineage>
        <taxon>Bacteria</taxon>
        <taxon>Pseudomonadati</taxon>
        <taxon>Pseudomonadota</taxon>
        <taxon>Betaproteobacteria</taxon>
        <taxon>Burkholderiales</taxon>
        <taxon>Oxalobacteraceae</taxon>
        <taxon>Collimonas</taxon>
    </lineage>
</organism>
<protein>
    <submittedName>
        <fullName evidence="1">Phage virion morphogenesis protein</fullName>
    </submittedName>
</protein>
<keyword evidence="2" id="KW-1185">Reference proteome</keyword>